<organism evidence="2 3">
    <name type="scientific">Micromonas pusilla virus SP1</name>
    <name type="common">MpV-SP1</name>
    <dbReference type="NCBI Taxonomy" id="373996"/>
    <lineage>
        <taxon>Viruses</taxon>
        <taxon>Varidnaviria</taxon>
        <taxon>Bamfordvirae</taxon>
        <taxon>Nucleocytoviricota</taxon>
        <taxon>Megaviricetes</taxon>
        <taxon>Algavirales</taxon>
        <taxon>Phycodnaviridae</taxon>
        <taxon>Prasinovirus</taxon>
        <taxon>Prasinovirus micromonas</taxon>
    </lineage>
</organism>
<sequence length="520" mass="54518">MATTIQTFEGSVGIGTDNPSKTLHVQGGLLVTNKTEIQGNLTVSGDTVIINSNDITINDRIFGIGSGHVNHNEDTGVLLEHKDNGTYANVALVYHADEKRLSLGYTQNTLTDNHVLNFQDPTHLLKIDLRGNTTVQNTFSVVHDNMGIGTETPGTKLDVHGTANVGVLTTTSLSITSNLETPNLHVDTNTSRVGIGTNTPLFNIDVHGKANVGALTVTSISGDGSQLTGLSSTLQEKTDTGNTTSNTLQFTNDITGLVTSSNIVVGGNVTATSFIGDGSALTGVGAAFTTSGSNLIRTSGNVGVGTDTPSRKLDIHGNLNLTKDFYTSNLISTEYSTVSAGVWSQVGADIDGEAANDQSGESVALSSDGTRLAVGGWLNDGTGGNAGHVRVFEESGGTWTQVGTDIDGEAAGDHFGWSVALSSDGSRLAAGGYYNDANGSNAGHVRVYEESGGAWTQLGDDIDGEASGDRFGWSVALSSDGTRLAVGAIVQRRWWFQFGPREGLRLGREHLDPGWVRYRW</sequence>
<reference evidence="2 3" key="1">
    <citation type="submission" date="2010-12" db="EMBL/GenBank/DDBJ databases">
        <title>The Genome Sequence of Micromonas pusilla virus SP1.</title>
        <authorList>
            <consortium name="The Broad Institute Genome Sequencing Platform"/>
            <person name="Henn M.R."/>
            <person name="Suttle C."/>
            <person name="Winget D."/>
            <person name="Chan A."/>
            <person name="Levin J."/>
            <person name="Malboeuf C."/>
            <person name="Casali M."/>
            <person name="Russ C."/>
            <person name="Lennon N."/>
            <person name="Chapman S.B."/>
            <person name="Erlich R."/>
            <person name="Young S.K."/>
            <person name="Yandava C."/>
            <person name="Zeng Q."/>
            <person name="Alvarado L."/>
            <person name="Anderson S."/>
            <person name="Berlin A."/>
            <person name="Chen Z."/>
            <person name="Freedman E."/>
            <person name="Gellesch M."/>
            <person name="Goldberg J."/>
            <person name="Green L."/>
            <person name="Griggs A."/>
            <person name="Gujja S."/>
            <person name="Heilman E.R."/>
            <person name="Heiman D."/>
            <person name="Hollinger A."/>
            <person name="Howarth C."/>
            <person name="Larson L."/>
            <person name="Mehta T."/>
            <person name="Pearson M."/>
            <person name="Roberts A."/>
            <person name="Ryan E."/>
            <person name="Saif S."/>
            <person name="Shea T."/>
            <person name="Shenoy N."/>
            <person name="Sisk P."/>
            <person name="Stolte C."/>
            <person name="Sykes S."/>
            <person name="White J."/>
            <person name="Haas B."/>
            <person name="Nusbaum C."/>
            <person name="Birren B."/>
        </authorList>
    </citation>
    <scope>NUCLEOTIDE SEQUENCE [LARGE SCALE GENOMIC DNA]</scope>
    <source>
        <strain evidence="2 3">SP1</strain>
    </source>
</reference>
<dbReference type="PANTHER" id="PTHR36220:SF1">
    <property type="entry name" value="GAMMA TUBULIN COMPLEX COMPONENT C-TERMINAL DOMAIN-CONTAINING PROTEIN"/>
    <property type="match status" value="1"/>
</dbReference>
<keyword evidence="1" id="KW-0732">Signal</keyword>
<dbReference type="Proteomes" id="UP000232710">
    <property type="component" value="Segment"/>
</dbReference>
<keyword evidence="3" id="KW-1185">Reference proteome</keyword>
<accession>G9E5X1</accession>
<dbReference type="Pfam" id="PF14312">
    <property type="entry name" value="FG-GAP_2"/>
    <property type="match status" value="2"/>
</dbReference>
<evidence type="ECO:0000256" key="1">
    <source>
        <dbReference type="ARBA" id="ARBA00022729"/>
    </source>
</evidence>
<dbReference type="EMBL" id="JF974320">
    <property type="protein sequence ID" value="AET85040.1"/>
    <property type="molecule type" value="Genomic_DNA"/>
</dbReference>
<proteinExistence type="predicted"/>
<evidence type="ECO:0000313" key="2">
    <source>
        <dbReference type="EMBL" id="AET85040.1"/>
    </source>
</evidence>
<dbReference type="InterPro" id="IPR011043">
    <property type="entry name" value="Gal_Oxase/kelch_b-propeller"/>
</dbReference>
<dbReference type="InterPro" id="IPR013517">
    <property type="entry name" value="FG-GAP"/>
</dbReference>
<organismHost>
    <name type="scientific">Micromonas pusilla</name>
    <name type="common">Picoplanktonic green alga</name>
    <name type="synonym">Chromulina pusilla</name>
    <dbReference type="NCBI Taxonomy" id="38833"/>
</organismHost>
<dbReference type="PANTHER" id="PTHR36220">
    <property type="entry name" value="UNNAMED PRODUCT"/>
    <property type="match status" value="1"/>
</dbReference>
<name>G9E5X1_MPSP1</name>
<protein>
    <submittedName>
        <fullName evidence="2">Uncharacterized protein</fullName>
    </submittedName>
</protein>
<dbReference type="InterPro" id="IPR028994">
    <property type="entry name" value="Integrin_alpha_N"/>
</dbReference>
<gene>
    <name evidence="2" type="ORF">MPXG_00242</name>
</gene>
<evidence type="ECO:0000313" key="3">
    <source>
        <dbReference type="Proteomes" id="UP000232710"/>
    </source>
</evidence>
<dbReference type="SUPFAM" id="SSF50965">
    <property type="entry name" value="Galactose oxidase, central domain"/>
    <property type="match status" value="1"/>
</dbReference>
<dbReference type="Gene3D" id="2.130.10.130">
    <property type="entry name" value="Integrin alpha, N-terminal"/>
    <property type="match status" value="1"/>
</dbReference>